<reference evidence="1 2" key="1">
    <citation type="submission" date="2020-06" db="EMBL/GenBank/DDBJ databases">
        <title>Frischella cerana isolated from Apis cerana gut homogenate.</title>
        <authorList>
            <person name="Wolter L.A."/>
            <person name="Suenami S."/>
            <person name="Miyazaki R."/>
        </authorList>
    </citation>
    <scope>NUCLEOTIDE SEQUENCE [LARGE SCALE GENOMIC DNA]</scope>
    <source>
        <strain evidence="1 2">Ac13</strain>
    </source>
</reference>
<dbReference type="InterPro" id="IPR019647">
    <property type="entry name" value="PhoP_reg_network_YrbL"/>
</dbReference>
<dbReference type="Pfam" id="PF10707">
    <property type="entry name" value="YrbL-PhoP_reg"/>
    <property type="match status" value="1"/>
</dbReference>
<comment type="caution">
    <text evidence="1">The sequence shown here is derived from an EMBL/GenBank/DDBJ whole genome shotgun (WGS) entry which is preliminary data.</text>
</comment>
<dbReference type="Proteomes" id="UP000651208">
    <property type="component" value="Unassembled WGS sequence"/>
</dbReference>
<protein>
    <recommendedName>
        <fullName evidence="3">PhoP regulatory network protein YrbL</fullName>
    </recommendedName>
</protein>
<accession>A0ABR7QWF0</accession>
<gene>
    <name evidence="1" type="ORF">FcAc13_04430</name>
</gene>
<dbReference type="RefSeq" id="WP_187754999.1">
    <property type="nucleotide sequence ID" value="NZ_JABURY010000010.1"/>
</dbReference>
<evidence type="ECO:0000313" key="1">
    <source>
        <dbReference type="EMBL" id="MBC9130552.1"/>
    </source>
</evidence>
<proteinExistence type="predicted"/>
<keyword evidence="2" id="KW-1185">Reference proteome</keyword>
<name>A0ABR7QWF0_9GAMM</name>
<evidence type="ECO:0000313" key="2">
    <source>
        <dbReference type="Proteomes" id="UP000651208"/>
    </source>
</evidence>
<evidence type="ECO:0008006" key="3">
    <source>
        <dbReference type="Google" id="ProtNLM"/>
    </source>
</evidence>
<dbReference type="EMBL" id="JABURY010000010">
    <property type="protein sequence ID" value="MBC9130552.1"/>
    <property type="molecule type" value="Genomic_DNA"/>
</dbReference>
<sequence>MKNIIYLTPENYIGKGLHRKCYRHPEDQNKCIKINYNAGAETETNREVKYYNHLLKRHIRWNCLSKYYGPIDTDLGIGHVYDLIRDDNNQISISLENCLKQALTDKEITDLALALNHLYDALQKDRIITMTIKSKNILYQKRHIGNRLVIIDNIGNARLIKIDNYCRYFAKRSIDRKWQRFIASIKKENSTVLEAYFKLVTK</sequence>
<organism evidence="1 2">
    <name type="scientific">Frischella japonica</name>
    <dbReference type="NCBI Taxonomy" id="2741544"/>
    <lineage>
        <taxon>Bacteria</taxon>
        <taxon>Pseudomonadati</taxon>
        <taxon>Pseudomonadota</taxon>
        <taxon>Gammaproteobacteria</taxon>
        <taxon>Orbales</taxon>
        <taxon>Orbaceae</taxon>
        <taxon>Frischella</taxon>
    </lineage>
</organism>